<protein>
    <submittedName>
        <fullName evidence="8">Flippase GtrA</fullName>
    </submittedName>
</protein>
<dbReference type="EMBL" id="JABSXK010000001">
    <property type="protein sequence ID" value="NRV09916.1"/>
    <property type="molecule type" value="Genomic_DNA"/>
</dbReference>
<feature type="domain" description="GtrA/DPMS transmembrane" evidence="7">
    <location>
        <begin position="12"/>
        <end position="136"/>
    </location>
</feature>
<dbReference type="Proteomes" id="UP000821656">
    <property type="component" value="Unassembled WGS sequence"/>
</dbReference>
<comment type="caution">
    <text evidence="8">The sequence shown here is derived from an EMBL/GenBank/DDBJ whole genome shotgun (WGS) entry which is preliminary data.</text>
</comment>
<organism evidence="8 9">
    <name type="scientific">Clostridium beijerinckii</name>
    <name type="common">Clostridium MP</name>
    <dbReference type="NCBI Taxonomy" id="1520"/>
    <lineage>
        <taxon>Bacteria</taxon>
        <taxon>Bacillati</taxon>
        <taxon>Bacillota</taxon>
        <taxon>Clostridia</taxon>
        <taxon>Eubacteriales</taxon>
        <taxon>Clostridiaceae</taxon>
        <taxon>Clostridium</taxon>
    </lineage>
</organism>
<feature type="transmembrane region" description="Helical" evidence="6">
    <location>
        <begin position="80"/>
        <end position="97"/>
    </location>
</feature>
<dbReference type="AlphaFoldDB" id="A0A9Q5D2P3"/>
<gene>
    <name evidence="8" type="ORF">DFH45_002879</name>
</gene>
<evidence type="ECO:0000256" key="5">
    <source>
        <dbReference type="ARBA" id="ARBA00023136"/>
    </source>
</evidence>
<keyword evidence="3 6" id="KW-0812">Transmembrane</keyword>
<dbReference type="InterPro" id="IPR007267">
    <property type="entry name" value="GtrA_DPMS_TM"/>
</dbReference>
<comment type="subcellular location">
    <subcellularLocation>
        <location evidence="1">Membrane</location>
        <topology evidence="1">Multi-pass membrane protein</topology>
    </subcellularLocation>
</comment>
<dbReference type="GO" id="GO:0005886">
    <property type="term" value="C:plasma membrane"/>
    <property type="evidence" value="ECO:0007669"/>
    <property type="project" value="TreeGrafter"/>
</dbReference>
<dbReference type="PANTHER" id="PTHR38459">
    <property type="entry name" value="PROPHAGE BACTOPRENOL-LINKED GLUCOSE TRANSLOCASE HOMOLOG"/>
    <property type="match status" value="1"/>
</dbReference>
<feature type="transmembrane region" description="Helical" evidence="6">
    <location>
        <begin position="12"/>
        <end position="31"/>
    </location>
</feature>
<keyword evidence="5 6" id="KW-0472">Membrane</keyword>
<dbReference type="GO" id="GO:0000271">
    <property type="term" value="P:polysaccharide biosynthetic process"/>
    <property type="evidence" value="ECO:0007669"/>
    <property type="project" value="InterPro"/>
</dbReference>
<keyword evidence="4 6" id="KW-1133">Transmembrane helix</keyword>
<dbReference type="RefSeq" id="WP_077309078.1">
    <property type="nucleotide sequence ID" value="NZ_CP016090.1"/>
</dbReference>
<comment type="similarity">
    <text evidence="2">Belongs to the GtrA family.</text>
</comment>
<evidence type="ECO:0000259" key="7">
    <source>
        <dbReference type="Pfam" id="PF04138"/>
    </source>
</evidence>
<evidence type="ECO:0000256" key="3">
    <source>
        <dbReference type="ARBA" id="ARBA00022692"/>
    </source>
</evidence>
<proteinExistence type="inferred from homology"/>
<feature type="transmembrane region" description="Helical" evidence="6">
    <location>
        <begin position="43"/>
        <end position="68"/>
    </location>
</feature>
<dbReference type="Pfam" id="PF04138">
    <property type="entry name" value="GtrA_DPMS_TM"/>
    <property type="match status" value="1"/>
</dbReference>
<evidence type="ECO:0000313" key="9">
    <source>
        <dbReference type="Proteomes" id="UP000821656"/>
    </source>
</evidence>
<reference evidence="8" key="1">
    <citation type="submission" date="2020-05" db="EMBL/GenBank/DDBJ databases">
        <title>Genomic insights into acetone-butanol-ethanol (ABE) fermentation by sequencing solventogenic clostridia strains.</title>
        <authorList>
            <person name="Brown S."/>
        </authorList>
    </citation>
    <scope>NUCLEOTIDE SEQUENCE</scope>
    <source>
        <strain evidence="8">DJ126</strain>
    </source>
</reference>
<evidence type="ECO:0000256" key="2">
    <source>
        <dbReference type="ARBA" id="ARBA00009399"/>
    </source>
</evidence>
<accession>A0A9Q5D2P3</accession>
<evidence type="ECO:0000256" key="1">
    <source>
        <dbReference type="ARBA" id="ARBA00004141"/>
    </source>
</evidence>
<dbReference type="InterPro" id="IPR051401">
    <property type="entry name" value="GtrA_CellWall_Glycosyl"/>
</dbReference>
<name>A0A9Q5D2P3_CLOBE</name>
<evidence type="ECO:0000256" key="6">
    <source>
        <dbReference type="SAM" id="Phobius"/>
    </source>
</evidence>
<dbReference type="PANTHER" id="PTHR38459:SF5">
    <property type="entry name" value="CELL WALL TEICHOIC ACID GLYCOSYLATION PROTEIN GTCA"/>
    <property type="match status" value="1"/>
</dbReference>
<sequence>MNKKMIFNEFIRYIFVGGAAFIVDVLTLYVFKTKVFFELGDIGIYISTALGFSAGLVFNYIFSVIFVFKSAKEQDKGRNIFSFFLFSLIGIIGLFLTETGMYAGVDLFHINYLITKVIVATIVLIWNYVARKILIFT</sequence>
<feature type="transmembrane region" description="Helical" evidence="6">
    <location>
        <begin position="109"/>
        <end position="129"/>
    </location>
</feature>
<evidence type="ECO:0000313" key="8">
    <source>
        <dbReference type="EMBL" id="NRV09916.1"/>
    </source>
</evidence>
<evidence type="ECO:0000256" key="4">
    <source>
        <dbReference type="ARBA" id="ARBA00022989"/>
    </source>
</evidence>